<sequence>MVDDARFLQSKGEDGPYNYNVGNCILGNDDSTEYKNRTRRFPFPQPGERKTYVGGSCLCQNPDCRVCAALPECLSVHYNCLVVFTSSCSSQAHNDATEDVMRRLWVLAASKTPWRGALPVFLPSASLPGAGGDSLRTAAALAKMPQLCTLPAELIRDIREYSPHALLWRCAAALELVRHVKDTVAAPLRVLRMADILFWTRGSEPEPVSPGVAPPPDGILRLRLRGKAAEYPPTIWNTPAPPVGPPSHCTYMSKPPPSWHRCFVAEAESICGITFFFSDFAVSAIHTHSAHSTDISATATAEYFSHRSKGAVAWLYVPIAKNDQLLALGFRRARLGVHILVRLKLAGDVVFGRSGIVPIGEAERDKVDIDDDDNDENKLWYSEYVFNEYDTTAAAAFLHR</sequence>
<evidence type="ECO:0000313" key="1">
    <source>
        <dbReference type="EMBL" id="CAK7218417.1"/>
    </source>
</evidence>
<accession>A0ABP0BFX9</accession>
<proteinExistence type="predicted"/>
<dbReference type="Proteomes" id="UP001642406">
    <property type="component" value="Unassembled WGS sequence"/>
</dbReference>
<evidence type="ECO:0000313" key="2">
    <source>
        <dbReference type="Proteomes" id="UP001642406"/>
    </source>
</evidence>
<gene>
    <name evidence="1" type="ORF">SBRCBS47491_003502</name>
</gene>
<keyword evidence="2" id="KW-1185">Reference proteome</keyword>
<dbReference type="EMBL" id="CAWUHC010000023">
    <property type="protein sequence ID" value="CAK7218417.1"/>
    <property type="molecule type" value="Genomic_DNA"/>
</dbReference>
<reference evidence="1 2" key="1">
    <citation type="submission" date="2024-01" db="EMBL/GenBank/DDBJ databases">
        <authorList>
            <person name="Allen C."/>
            <person name="Tagirdzhanova G."/>
        </authorList>
    </citation>
    <scope>NUCLEOTIDE SEQUENCE [LARGE SCALE GENOMIC DNA]</scope>
</reference>
<organism evidence="1 2">
    <name type="scientific">Sporothrix bragantina</name>
    <dbReference type="NCBI Taxonomy" id="671064"/>
    <lineage>
        <taxon>Eukaryota</taxon>
        <taxon>Fungi</taxon>
        <taxon>Dikarya</taxon>
        <taxon>Ascomycota</taxon>
        <taxon>Pezizomycotina</taxon>
        <taxon>Sordariomycetes</taxon>
        <taxon>Sordariomycetidae</taxon>
        <taxon>Ophiostomatales</taxon>
        <taxon>Ophiostomataceae</taxon>
        <taxon>Sporothrix</taxon>
    </lineage>
</organism>
<comment type="caution">
    <text evidence="1">The sequence shown here is derived from an EMBL/GenBank/DDBJ whole genome shotgun (WGS) entry which is preliminary data.</text>
</comment>
<name>A0ABP0BFX9_9PEZI</name>
<protein>
    <submittedName>
        <fullName evidence="1">Uncharacterized protein</fullName>
    </submittedName>
</protein>